<dbReference type="PANTHER" id="PTHR23006:SF0">
    <property type="entry name" value="GLUTAMATE-RICH PROTEIN 5"/>
    <property type="match status" value="1"/>
</dbReference>
<evidence type="ECO:0000313" key="2">
    <source>
        <dbReference type="EMBL" id="PNJ43900.1"/>
    </source>
</evidence>
<dbReference type="EMBL" id="NDHI03003459">
    <property type="protein sequence ID" value="PNJ43900.1"/>
    <property type="molecule type" value="Genomic_DNA"/>
</dbReference>
<feature type="compositionally biased region" description="Polar residues" evidence="1">
    <location>
        <begin position="1"/>
        <end position="19"/>
    </location>
</feature>
<comment type="caution">
    <text evidence="2">The sequence shown here is derived from an EMBL/GenBank/DDBJ whole genome shotgun (WGS) entry which is preliminary data.</text>
</comment>
<dbReference type="InterPro" id="IPR027856">
    <property type="entry name" value="Glu-rich_5"/>
</dbReference>
<proteinExistence type="predicted"/>
<feature type="non-terminal residue" evidence="2">
    <location>
        <position position="57"/>
    </location>
</feature>
<sequence>MGCSSSALNKAGDNSTLPSGETGEKVETEMENEKVSEGAETKEEETGEAVDLSAATQ</sequence>
<evidence type="ECO:0000256" key="1">
    <source>
        <dbReference type="SAM" id="MobiDB-lite"/>
    </source>
</evidence>
<dbReference type="PANTHER" id="PTHR23006">
    <property type="entry name" value="GLUTAMATE-RICH PROTEIN 5"/>
    <property type="match status" value="1"/>
</dbReference>
<protein>
    <submittedName>
        <fullName evidence="2">ERICH5 isoform 2</fullName>
    </submittedName>
</protein>
<feature type="compositionally biased region" description="Basic and acidic residues" evidence="1">
    <location>
        <begin position="22"/>
        <end position="41"/>
    </location>
</feature>
<name>A0A2J8UF58_PONAB</name>
<gene>
    <name evidence="2" type="ORF">CR201_G0028157</name>
</gene>
<reference evidence="2" key="1">
    <citation type="submission" date="2017-12" db="EMBL/GenBank/DDBJ databases">
        <title>High-resolution comparative analysis of great ape genomes.</title>
        <authorList>
            <person name="Pollen A."/>
            <person name="Hastie A."/>
            <person name="Hormozdiari F."/>
            <person name="Dougherty M."/>
            <person name="Liu R."/>
            <person name="Chaisson M."/>
            <person name="Hoppe E."/>
            <person name="Hill C."/>
            <person name="Pang A."/>
            <person name="Hillier L."/>
            <person name="Baker C."/>
            <person name="Armstrong J."/>
            <person name="Shendure J."/>
            <person name="Paten B."/>
            <person name="Wilson R."/>
            <person name="Chao H."/>
            <person name="Schneider V."/>
            <person name="Ventura M."/>
            <person name="Kronenberg Z."/>
            <person name="Murali S."/>
            <person name="Gordon D."/>
            <person name="Cantsilieris S."/>
            <person name="Munson K."/>
            <person name="Nelson B."/>
            <person name="Raja A."/>
            <person name="Underwood J."/>
            <person name="Diekhans M."/>
            <person name="Fiddes I."/>
            <person name="Haussler D."/>
            <person name="Eichler E."/>
        </authorList>
    </citation>
    <scope>NUCLEOTIDE SEQUENCE [LARGE SCALE GENOMIC DNA]</scope>
    <source>
        <strain evidence="2">Susie</strain>
    </source>
</reference>
<accession>A0A2J8UF58</accession>
<feature type="region of interest" description="Disordered" evidence="1">
    <location>
        <begin position="1"/>
        <end position="57"/>
    </location>
</feature>
<organism evidence="2">
    <name type="scientific">Pongo abelii</name>
    <name type="common">Sumatran orangutan</name>
    <name type="synonym">Pongo pygmaeus abelii</name>
    <dbReference type="NCBI Taxonomy" id="9601"/>
    <lineage>
        <taxon>Eukaryota</taxon>
        <taxon>Metazoa</taxon>
        <taxon>Chordata</taxon>
        <taxon>Craniata</taxon>
        <taxon>Vertebrata</taxon>
        <taxon>Euteleostomi</taxon>
        <taxon>Mammalia</taxon>
        <taxon>Eutheria</taxon>
        <taxon>Euarchontoglires</taxon>
        <taxon>Primates</taxon>
        <taxon>Haplorrhini</taxon>
        <taxon>Catarrhini</taxon>
        <taxon>Hominidae</taxon>
        <taxon>Pongo</taxon>
    </lineage>
</organism>
<dbReference type="AlphaFoldDB" id="A0A2J8UF58"/>